<accession>A0A0E9PZZ8</accession>
<dbReference type="EMBL" id="GBXM01098508">
    <property type="protein sequence ID" value="JAH10069.1"/>
    <property type="molecule type" value="Transcribed_RNA"/>
</dbReference>
<sequence>MTYIYVEPFTLMVRRNYNYNSIIF</sequence>
<reference evidence="1" key="1">
    <citation type="submission" date="2014-11" db="EMBL/GenBank/DDBJ databases">
        <authorList>
            <person name="Amaro Gonzalez C."/>
        </authorList>
    </citation>
    <scope>NUCLEOTIDE SEQUENCE</scope>
</reference>
<dbReference type="AlphaFoldDB" id="A0A0E9PZZ8"/>
<organism evidence="1">
    <name type="scientific">Anguilla anguilla</name>
    <name type="common">European freshwater eel</name>
    <name type="synonym">Muraena anguilla</name>
    <dbReference type="NCBI Taxonomy" id="7936"/>
    <lineage>
        <taxon>Eukaryota</taxon>
        <taxon>Metazoa</taxon>
        <taxon>Chordata</taxon>
        <taxon>Craniata</taxon>
        <taxon>Vertebrata</taxon>
        <taxon>Euteleostomi</taxon>
        <taxon>Actinopterygii</taxon>
        <taxon>Neopterygii</taxon>
        <taxon>Teleostei</taxon>
        <taxon>Anguilliformes</taxon>
        <taxon>Anguillidae</taxon>
        <taxon>Anguilla</taxon>
    </lineage>
</organism>
<protein>
    <submittedName>
        <fullName evidence="1">Uncharacterized protein</fullName>
    </submittedName>
</protein>
<reference evidence="1" key="2">
    <citation type="journal article" date="2015" name="Fish Shellfish Immunol.">
        <title>Early steps in the European eel (Anguilla anguilla)-Vibrio vulnificus interaction in the gills: Role of the RtxA13 toxin.</title>
        <authorList>
            <person name="Callol A."/>
            <person name="Pajuelo D."/>
            <person name="Ebbesson L."/>
            <person name="Teles M."/>
            <person name="MacKenzie S."/>
            <person name="Amaro C."/>
        </authorList>
    </citation>
    <scope>NUCLEOTIDE SEQUENCE</scope>
</reference>
<name>A0A0E9PZZ8_ANGAN</name>
<proteinExistence type="predicted"/>
<evidence type="ECO:0000313" key="1">
    <source>
        <dbReference type="EMBL" id="JAH10069.1"/>
    </source>
</evidence>